<dbReference type="PANTHER" id="PTHR31435">
    <property type="entry name" value="PROTEIN NATD1"/>
    <property type="match status" value="1"/>
</dbReference>
<gene>
    <name evidence="2" type="ORF">BZARG_2226</name>
</gene>
<dbReference type="OrthoDB" id="1120671at2"/>
<evidence type="ECO:0000259" key="1">
    <source>
        <dbReference type="PROSITE" id="PS51729"/>
    </source>
</evidence>
<sequence>MKIDYKDIPLEKSEDKERFEIEIDGHYAFINYKEFGSQIALVHTETEPDIAGQGAAKAVVEKTLHFLDKHNVEVLPFCPYVFAYIKKHPEWKRIVSPKFKGYDKL</sequence>
<accession>G2EGB8</accession>
<evidence type="ECO:0000313" key="3">
    <source>
        <dbReference type="Proteomes" id="UP000003730"/>
    </source>
</evidence>
<feature type="domain" description="N-acetyltransferase" evidence="1">
    <location>
        <begin position="11"/>
        <end position="96"/>
    </location>
</feature>
<dbReference type="RefSeq" id="WP_008639041.1">
    <property type="nucleotide sequence ID" value="NZ_AFXZ01000051.1"/>
</dbReference>
<protein>
    <submittedName>
        <fullName evidence="2">N-acetyltransferase</fullName>
    </submittedName>
</protein>
<dbReference type="Pfam" id="PF14542">
    <property type="entry name" value="Acetyltransf_CG"/>
    <property type="match status" value="1"/>
</dbReference>
<dbReference type="PROSITE" id="PS51729">
    <property type="entry name" value="GNAT_YJDJ"/>
    <property type="match status" value="1"/>
</dbReference>
<dbReference type="PANTHER" id="PTHR31435:SF10">
    <property type="entry name" value="BSR4717 PROTEIN"/>
    <property type="match status" value="1"/>
</dbReference>
<dbReference type="GO" id="GO:0016740">
    <property type="term" value="F:transferase activity"/>
    <property type="evidence" value="ECO:0007669"/>
    <property type="project" value="UniProtKB-KW"/>
</dbReference>
<dbReference type="PATRIC" id="fig|1046627.3.peg.2551"/>
<dbReference type="InterPro" id="IPR045057">
    <property type="entry name" value="Gcn5-rel_NAT"/>
</dbReference>
<dbReference type="InterPro" id="IPR016181">
    <property type="entry name" value="Acyl_CoA_acyltransferase"/>
</dbReference>
<dbReference type="STRING" id="1046627.BZARG_2226"/>
<dbReference type="EMBL" id="AFXZ01000051">
    <property type="protein sequence ID" value="EGV42543.1"/>
    <property type="molecule type" value="Genomic_DNA"/>
</dbReference>
<proteinExistence type="predicted"/>
<dbReference type="Gene3D" id="3.40.630.30">
    <property type="match status" value="1"/>
</dbReference>
<reference evidence="2 3" key="1">
    <citation type="journal article" date="2008" name="Int. J. Syst. Evol. Microbiol.">
        <title>Bizionia argentinensis sp. nov., isolated from surface marine water in Antarctica.</title>
        <authorList>
            <person name="Bercovich A."/>
            <person name="Vazquez S.C."/>
            <person name="Yankilevich P."/>
            <person name="Coria S.H."/>
            <person name="Foti M."/>
            <person name="Hernandez E."/>
            <person name="Vidal A."/>
            <person name="Ruberto L."/>
            <person name="Melo C."/>
            <person name="Marenssi S."/>
            <person name="Criscuolo M."/>
            <person name="Memoli M."/>
            <person name="Arguelles M."/>
            <person name="Mac Cormack W.P."/>
        </authorList>
    </citation>
    <scope>NUCLEOTIDE SEQUENCE [LARGE SCALE GENOMIC DNA]</scope>
    <source>
        <strain evidence="2 3">JUB59</strain>
    </source>
</reference>
<dbReference type="InterPro" id="IPR031165">
    <property type="entry name" value="GNAT_YJDJ"/>
</dbReference>
<keyword evidence="2" id="KW-0808">Transferase</keyword>
<evidence type="ECO:0000313" key="2">
    <source>
        <dbReference type="EMBL" id="EGV42543.1"/>
    </source>
</evidence>
<dbReference type="Proteomes" id="UP000003730">
    <property type="component" value="Unassembled WGS sequence"/>
</dbReference>
<dbReference type="SUPFAM" id="SSF55729">
    <property type="entry name" value="Acyl-CoA N-acyltransferases (Nat)"/>
    <property type="match status" value="1"/>
</dbReference>
<keyword evidence="3" id="KW-1185">Reference proteome</keyword>
<dbReference type="AlphaFoldDB" id="G2EGB8"/>
<name>G2EGB8_9FLAO</name>
<comment type="caution">
    <text evidence="2">The sequence shown here is derived from an EMBL/GenBank/DDBJ whole genome shotgun (WGS) entry which is preliminary data.</text>
</comment>
<organism evidence="2 3">
    <name type="scientific">Bizionia argentinensis JUB59</name>
    <dbReference type="NCBI Taxonomy" id="1046627"/>
    <lineage>
        <taxon>Bacteria</taxon>
        <taxon>Pseudomonadati</taxon>
        <taxon>Bacteroidota</taxon>
        <taxon>Flavobacteriia</taxon>
        <taxon>Flavobacteriales</taxon>
        <taxon>Flavobacteriaceae</taxon>
        <taxon>Bizionia</taxon>
    </lineage>
</organism>
<dbReference type="eggNOG" id="COG2388">
    <property type="taxonomic scope" value="Bacteria"/>
</dbReference>